<dbReference type="GO" id="GO:0005576">
    <property type="term" value="C:extracellular region"/>
    <property type="evidence" value="ECO:0007669"/>
    <property type="project" value="TreeGrafter"/>
</dbReference>
<evidence type="ECO:0000313" key="4">
    <source>
        <dbReference type="Proteomes" id="UP001141659"/>
    </source>
</evidence>
<evidence type="ECO:0000313" key="3">
    <source>
        <dbReference type="EMBL" id="MCV7388190.1"/>
    </source>
</evidence>
<dbReference type="EMBL" id="JACKVC010000010">
    <property type="protein sequence ID" value="MCV7388190.1"/>
    <property type="molecule type" value="Genomic_DNA"/>
</dbReference>
<dbReference type="InterPro" id="IPR003399">
    <property type="entry name" value="Mce/MlaD"/>
</dbReference>
<dbReference type="Pfam" id="PF02470">
    <property type="entry name" value="MlaD"/>
    <property type="match status" value="1"/>
</dbReference>
<dbReference type="PANTHER" id="PTHR33371">
    <property type="entry name" value="INTERMEMBRANE PHOSPHOLIPID TRANSPORT SYSTEM BINDING PROTEIN MLAD-RELATED"/>
    <property type="match status" value="1"/>
</dbReference>
<dbReference type="PANTHER" id="PTHR33371:SF15">
    <property type="entry name" value="LIPOPROTEIN LPRN"/>
    <property type="match status" value="1"/>
</dbReference>
<organism evidence="3 4">
    <name type="scientific">Mycolicibacterium porcinum</name>
    <dbReference type="NCBI Taxonomy" id="39693"/>
    <lineage>
        <taxon>Bacteria</taxon>
        <taxon>Bacillati</taxon>
        <taxon>Actinomycetota</taxon>
        <taxon>Actinomycetes</taxon>
        <taxon>Mycobacteriales</taxon>
        <taxon>Mycobacteriaceae</taxon>
        <taxon>Mycolicibacterium</taxon>
    </lineage>
</organism>
<evidence type="ECO:0000259" key="2">
    <source>
        <dbReference type="Pfam" id="PF11887"/>
    </source>
</evidence>
<dbReference type="InterPro" id="IPR024516">
    <property type="entry name" value="Mce_C"/>
</dbReference>
<reference evidence="3" key="1">
    <citation type="submission" date="2020-07" db="EMBL/GenBank/DDBJ databases">
        <authorList>
            <person name="Pettersson B.M.F."/>
            <person name="Behra P.R.K."/>
            <person name="Ramesh M."/>
            <person name="Das S."/>
            <person name="Dasgupta S."/>
            <person name="Kirsebom L.A."/>
        </authorList>
    </citation>
    <scope>NUCLEOTIDE SEQUENCE</scope>
    <source>
        <strain evidence="3">DSM 44242</strain>
    </source>
</reference>
<name>A0AAW5SYC6_9MYCO</name>
<comment type="caution">
    <text evidence="3">The sequence shown here is derived from an EMBL/GenBank/DDBJ whole genome shotgun (WGS) entry which is preliminary data.</text>
</comment>
<dbReference type="NCBIfam" id="TIGR00996">
    <property type="entry name" value="Mtu_fam_mce"/>
    <property type="match status" value="1"/>
</dbReference>
<dbReference type="PROSITE" id="PS51257">
    <property type="entry name" value="PROKAR_LIPOPROTEIN"/>
    <property type="match status" value="1"/>
</dbReference>
<dbReference type="AlphaFoldDB" id="A0AAW5SYC6"/>
<dbReference type="Pfam" id="PF11887">
    <property type="entry name" value="Mce4_CUP1"/>
    <property type="match status" value="1"/>
</dbReference>
<evidence type="ECO:0000259" key="1">
    <source>
        <dbReference type="Pfam" id="PF02470"/>
    </source>
</evidence>
<dbReference type="InterPro" id="IPR052336">
    <property type="entry name" value="MlaD_Phospholipid_Transporter"/>
</dbReference>
<gene>
    <name evidence="3" type="ORF">H5P34_09035</name>
</gene>
<reference evidence="3" key="2">
    <citation type="journal article" date="2022" name="BMC Genomics">
        <title>Comparative genome analysis of mycobacteria focusing on tRNA and non-coding RNA.</title>
        <authorList>
            <person name="Behra P.R.K."/>
            <person name="Pettersson B.M.F."/>
            <person name="Ramesh M."/>
            <person name="Das S."/>
            <person name="Dasgupta S."/>
            <person name="Kirsebom L.A."/>
        </authorList>
    </citation>
    <scope>NUCLEOTIDE SEQUENCE</scope>
    <source>
        <strain evidence="3">DSM 44242</strain>
    </source>
</reference>
<accession>A0AAW5SYC6</accession>
<dbReference type="Proteomes" id="UP001141659">
    <property type="component" value="Unassembled WGS sequence"/>
</dbReference>
<sequence length="383" mass="40806">MATRFDRLMRATIAGSVALLLTGGLSGCGDWRGANSLPLPGTEGKGHGAYTIQAQLPDVNNIERNSRVRVGDVTVGNVTKIERQGWHALLTMSINGDVVLPANTTATVGQTSLLGSLHIELSPPKGVAPEGRLKDGALIPLSSGSAYPSTEQALASVSLVLNGGGLGNVQDITQALSVAFRDREGDLRSLITQLDTFITNLNDQTGDIISASESLNNLVGQIAEQKPVIDKALKTIPDALAVLNDERDNLVNALDQLGKFSALAADSVNQSKEALVKNLQNLGPVLESLANAGPALTRSLDFFLTFPFPRPTLTKWLRGDYANLTAVIDLTLSRLDASFLTGTRWEGDLTELELQWGRTIGQMPSPYTARNPLVVPYHVDQGP</sequence>
<proteinExistence type="predicted"/>
<feature type="domain" description="Mce/MlaD" evidence="1">
    <location>
        <begin position="49"/>
        <end position="124"/>
    </location>
</feature>
<dbReference type="InterPro" id="IPR005693">
    <property type="entry name" value="Mce"/>
</dbReference>
<feature type="domain" description="Mammalian cell entry C-terminal" evidence="2">
    <location>
        <begin position="132"/>
        <end position="300"/>
    </location>
</feature>
<protein>
    <submittedName>
        <fullName evidence="3">Virulence factor Mce family protein</fullName>
    </submittedName>
</protein>